<dbReference type="Pfam" id="PF24892">
    <property type="entry name" value="UTP6_C"/>
    <property type="match status" value="1"/>
</dbReference>
<feature type="domain" description="U3 small nucleolar RNA-associated protein 6 N-terminal" evidence="6">
    <location>
        <begin position="9"/>
        <end position="81"/>
    </location>
</feature>
<dbReference type="Proteomes" id="UP001652625">
    <property type="component" value="Chromosome 08"/>
</dbReference>
<evidence type="ECO:0000256" key="3">
    <source>
        <dbReference type="ARBA" id="ARBA00022552"/>
    </source>
</evidence>
<keyword evidence="8" id="KW-1185">Reference proteome</keyword>
<proteinExistence type="inferred from homology"/>
<sequence length="596" mass="70253">MAEVVFEKLESMLPELEELGKEEVFSKEEIKNIIKRRTDFEYKLQKRIVEKKDILNYLEYEMKLDKLRQIRSKRLKLKFHNPASLSISRRLHLLFQKGLMKFGNDLQLWLQYIEFCKLNKSTHAISLTFGKLLQQHGKNPEVWLLAANHEFETAKNVDNARMLLQRGLRMNKTSEKLWQEYFRMELLHVDKIKKRRKLLGIEETKTKDTNEEEPEMIEDFLANKTAQIVFQNAVKQISDVNFCLSFLSISQEFDDTENLQQLILQSTCAIFPTSEIMLDTIAKQSLVMLQKKRNEEFVKDSDWIKVEDEVQQKYEEAVQKVNTSLMWEKYVCTFTKLLNESRNQAEAKRRYLILQKIFGKAEEQNQASIDLYLVWAELLVDVGETQQALTTLSRAISFHKTSSRLWVKYLLVKCSLGDEWEVLQEEFKRALNLVSKDSVPIWQMYIDLAVSSNAPETKTIFEDCLKSSKETKKKFSIQYIKWIDQIEGSKTFRKLSLRMMSDASIDFLKECIQIESRKDAPNIKYIRSIYQKMAHEYGNNYIDIWLDYINFEKQSNSENIQHIADIYLQAKRTLDGDLVADFITKYTLESMPSSNS</sequence>
<feature type="domain" description="U3 small nucleolar RNA-associated protein 6 homolog C-terminal" evidence="7">
    <location>
        <begin position="311"/>
        <end position="574"/>
    </location>
</feature>
<evidence type="ECO:0000259" key="7">
    <source>
        <dbReference type="Pfam" id="PF24892"/>
    </source>
</evidence>
<evidence type="ECO:0000256" key="5">
    <source>
        <dbReference type="ARBA" id="ARBA00023242"/>
    </source>
</evidence>
<dbReference type="InterPro" id="IPR011990">
    <property type="entry name" value="TPR-like_helical_dom_sf"/>
</dbReference>
<gene>
    <name evidence="9" type="primary">LOC100201675</name>
</gene>
<comment type="similarity">
    <text evidence="2">Belongs to the UTP6 family.</text>
</comment>
<keyword evidence="3" id="KW-0698">rRNA processing</keyword>
<dbReference type="Pfam" id="PF08640">
    <property type="entry name" value="U3_assoc_6"/>
    <property type="match status" value="1"/>
</dbReference>
<name>A0ABM4CCD3_HYDVU</name>
<dbReference type="InterPro" id="IPR055347">
    <property type="entry name" value="UTP6_N"/>
</dbReference>
<dbReference type="SMART" id="SM00386">
    <property type="entry name" value="HAT"/>
    <property type="match status" value="6"/>
</dbReference>
<dbReference type="PANTHER" id="PTHR23271:SF1">
    <property type="entry name" value="U3 SMALL NUCLEOLAR RNA-ASSOCIATED PROTEIN 6 HOMOLOG"/>
    <property type="match status" value="1"/>
</dbReference>
<dbReference type="RefSeq" id="XP_065659312.1">
    <property type="nucleotide sequence ID" value="XM_065803240.1"/>
</dbReference>
<evidence type="ECO:0000259" key="6">
    <source>
        <dbReference type="Pfam" id="PF08640"/>
    </source>
</evidence>
<dbReference type="InterPro" id="IPR056907">
    <property type="entry name" value="UTP6_C"/>
</dbReference>
<evidence type="ECO:0000256" key="2">
    <source>
        <dbReference type="ARBA" id="ARBA00010734"/>
    </source>
</evidence>
<dbReference type="PANTHER" id="PTHR23271">
    <property type="entry name" value="HEPATOCELLULAR CARCINOMA-ASSOCIATED ANTIGEN 66"/>
    <property type="match status" value="1"/>
</dbReference>
<evidence type="ECO:0000256" key="1">
    <source>
        <dbReference type="ARBA" id="ARBA00004604"/>
    </source>
</evidence>
<evidence type="ECO:0000313" key="8">
    <source>
        <dbReference type="Proteomes" id="UP001652625"/>
    </source>
</evidence>
<organism evidence="8 9">
    <name type="scientific">Hydra vulgaris</name>
    <name type="common">Hydra</name>
    <name type="synonym">Hydra attenuata</name>
    <dbReference type="NCBI Taxonomy" id="6087"/>
    <lineage>
        <taxon>Eukaryota</taxon>
        <taxon>Metazoa</taxon>
        <taxon>Cnidaria</taxon>
        <taxon>Hydrozoa</taxon>
        <taxon>Hydroidolina</taxon>
        <taxon>Anthoathecata</taxon>
        <taxon>Aplanulata</taxon>
        <taxon>Hydridae</taxon>
        <taxon>Hydra</taxon>
    </lineage>
</organism>
<dbReference type="SUPFAM" id="SSF48452">
    <property type="entry name" value="TPR-like"/>
    <property type="match status" value="2"/>
</dbReference>
<dbReference type="Gene3D" id="1.25.40.10">
    <property type="entry name" value="Tetratricopeptide repeat domain"/>
    <property type="match status" value="3"/>
</dbReference>
<dbReference type="GeneID" id="100201675"/>
<protein>
    <submittedName>
        <fullName evidence="9">U3 small nucleolar RNA-associated protein 6 homolog isoform X2</fullName>
    </submittedName>
</protein>
<accession>A0ABM4CCD3</accession>
<keyword evidence="4" id="KW-0677">Repeat</keyword>
<evidence type="ECO:0000256" key="4">
    <source>
        <dbReference type="ARBA" id="ARBA00022737"/>
    </source>
</evidence>
<dbReference type="InterPro" id="IPR003107">
    <property type="entry name" value="HAT"/>
</dbReference>
<reference evidence="9" key="1">
    <citation type="submission" date="2025-08" db="UniProtKB">
        <authorList>
            <consortium name="RefSeq"/>
        </authorList>
    </citation>
    <scope>IDENTIFICATION</scope>
</reference>
<comment type="subcellular location">
    <subcellularLocation>
        <location evidence="1">Nucleus</location>
        <location evidence="1">Nucleolus</location>
    </subcellularLocation>
</comment>
<keyword evidence="5" id="KW-0539">Nucleus</keyword>
<evidence type="ECO:0000313" key="9">
    <source>
        <dbReference type="RefSeq" id="XP_065659312.1"/>
    </source>
</evidence>
<dbReference type="InterPro" id="IPR013949">
    <property type="entry name" value="Utp6"/>
</dbReference>